<sequence>MIVPVRESREGALSLMTARLDAGNERVGLAFTGEPRLREALGDGLRWIRLSEPALRAMLRPLGITRIQVDALLVAPRLPVAPAPALATR</sequence>
<dbReference type="Proteomes" id="UP000251891">
    <property type="component" value="Unassembled WGS sequence"/>
</dbReference>
<dbReference type="InterPro" id="IPR049975">
    <property type="entry name" value="SAV_915-like_dom"/>
</dbReference>
<evidence type="ECO:0000313" key="1">
    <source>
        <dbReference type="EMBL" id="RAY12174.1"/>
    </source>
</evidence>
<proteinExistence type="predicted"/>
<evidence type="ECO:0008006" key="3">
    <source>
        <dbReference type="Google" id="ProtNLM"/>
    </source>
</evidence>
<name>A0A365GZA7_9ACTN</name>
<organism evidence="1 2">
    <name type="scientific">Actinomadura craniellae</name>
    <dbReference type="NCBI Taxonomy" id="2231787"/>
    <lineage>
        <taxon>Bacteria</taxon>
        <taxon>Bacillati</taxon>
        <taxon>Actinomycetota</taxon>
        <taxon>Actinomycetes</taxon>
        <taxon>Streptosporangiales</taxon>
        <taxon>Thermomonosporaceae</taxon>
        <taxon>Actinomadura</taxon>
    </lineage>
</organism>
<accession>A0A365GZA7</accession>
<protein>
    <recommendedName>
        <fullName evidence="3">SseB protein N-terminal domain-containing protein</fullName>
    </recommendedName>
</protein>
<dbReference type="EMBL" id="QLYX01000014">
    <property type="protein sequence ID" value="RAY12174.1"/>
    <property type="molecule type" value="Genomic_DNA"/>
</dbReference>
<dbReference type="NCBIfam" id="NF042914">
    <property type="entry name" value="SAV915_dom"/>
    <property type="match status" value="1"/>
</dbReference>
<gene>
    <name evidence="1" type="ORF">DPM19_25970</name>
</gene>
<dbReference type="AlphaFoldDB" id="A0A365GZA7"/>
<keyword evidence="2" id="KW-1185">Reference proteome</keyword>
<reference evidence="1 2" key="1">
    <citation type="submission" date="2018-06" db="EMBL/GenBank/DDBJ databases">
        <title>Actinomadura craniellae sp. nov. isolated from marine sponge Craniella sp.</title>
        <authorList>
            <person name="Li L."/>
            <person name="Xu Q.H."/>
            <person name="Lin H.W."/>
            <person name="Lu Y.H."/>
        </authorList>
    </citation>
    <scope>NUCLEOTIDE SEQUENCE [LARGE SCALE GENOMIC DNA]</scope>
    <source>
        <strain evidence="1 2">LHW63021</strain>
    </source>
</reference>
<evidence type="ECO:0000313" key="2">
    <source>
        <dbReference type="Proteomes" id="UP000251891"/>
    </source>
</evidence>
<comment type="caution">
    <text evidence="1">The sequence shown here is derived from an EMBL/GenBank/DDBJ whole genome shotgun (WGS) entry which is preliminary data.</text>
</comment>